<accession>A0ABQ9JKE6</accession>
<organism evidence="4 5">
    <name type="scientific">Molorchus minor</name>
    <dbReference type="NCBI Taxonomy" id="1323400"/>
    <lineage>
        <taxon>Eukaryota</taxon>
        <taxon>Metazoa</taxon>
        <taxon>Ecdysozoa</taxon>
        <taxon>Arthropoda</taxon>
        <taxon>Hexapoda</taxon>
        <taxon>Insecta</taxon>
        <taxon>Pterygota</taxon>
        <taxon>Neoptera</taxon>
        <taxon>Endopterygota</taxon>
        <taxon>Coleoptera</taxon>
        <taxon>Polyphaga</taxon>
        <taxon>Cucujiformia</taxon>
        <taxon>Chrysomeloidea</taxon>
        <taxon>Cerambycidae</taxon>
        <taxon>Lamiinae</taxon>
        <taxon>Monochamini</taxon>
        <taxon>Molorchus</taxon>
    </lineage>
</organism>
<protein>
    <recommendedName>
        <fullName evidence="3">DDE Tnp4 domain-containing protein</fullName>
    </recommendedName>
</protein>
<reference evidence="4" key="1">
    <citation type="journal article" date="2023" name="Insect Mol. Biol.">
        <title>Genome sequencing provides insights into the evolution of gene families encoding plant cell wall-degrading enzymes in longhorned beetles.</title>
        <authorList>
            <person name="Shin N.R."/>
            <person name="Okamura Y."/>
            <person name="Kirsch R."/>
            <person name="Pauchet Y."/>
        </authorList>
    </citation>
    <scope>NUCLEOTIDE SEQUENCE</scope>
    <source>
        <strain evidence="4">MMC_N1</strain>
    </source>
</reference>
<keyword evidence="2" id="KW-0479">Metal-binding</keyword>
<evidence type="ECO:0000256" key="1">
    <source>
        <dbReference type="ARBA" id="ARBA00001968"/>
    </source>
</evidence>
<comment type="caution">
    <text evidence="4">The sequence shown here is derived from an EMBL/GenBank/DDBJ whole genome shotgun (WGS) entry which is preliminary data.</text>
</comment>
<dbReference type="InterPro" id="IPR027806">
    <property type="entry name" value="HARBI1_dom"/>
</dbReference>
<feature type="domain" description="DDE Tnp4" evidence="3">
    <location>
        <begin position="1"/>
        <end position="116"/>
    </location>
</feature>
<sequence length="245" mass="28234">MQVVCDNRRKIRDIFIGYPGSVHDSRVFRTSPLSTQLAQNCGRNQYILGEWGPMHSDRGKLTRSQSNFNRCLATNRYVIEHCFGIRKQKFRQLNHIKLKGIEHICHFIRACCVLHNVALDDEFILAEELEANDLNENNEILEIQSDGHYDDRGGMASEFPKILKSIAATQYDIKEIKKTLQEIQISIKSLNVNENKNLHKIKFPLDTEEELNKFEEDLKNDDFCSEAVKIVSFIGGNNLKMFTAS</sequence>
<dbReference type="EMBL" id="JAPWTJ010000470">
    <property type="protein sequence ID" value="KAJ8978152.1"/>
    <property type="molecule type" value="Genomic_DNA"/>
</dbReference>
<keyword evidence="5" id="KW-1185">Reference proteome</keyword>
<evidence type="ECO:0000313" key="4">
    <source>
        <dbReference type="EMBL" id="KAJ8978152.1"/>
    </source>
</evidence>
<dbReference type="Proteomes" id="UP001162164">
    <property type="component" value="Unassembled WGS sequence"/>
</dbReference>
<evidence type="ECO:0000259" key="3">
    <source>
        <dbReference type="Pfam" id="PF13359"/>
    </source>
</evidence>
<comment type="cofactor">
    <cofactor evidence="1">
        <name>a divalent metal cation</name>
        <dbReference type="ChEBI" id="CHEBI:60240"/>
    </cofactor>
</comment>
<evidence type="ECO:0000256" key="2">
    <source>
        <dbReference type="ARBA" id="ARBA00022723"/>
    </source>
</evidence>
<proteinExistence type="predicted"/>
<name>A0ABQ9JKE6_9CUCU</name>
<evidence type="ECO:0000313" key="5">
    <source>
        <dbReference type="Proteomes" id="UP001162164"/>
    </source>
</evidence>
<gene>
    <name evidence="4" type="ORF">NQ317_016855</name>
</gene>
<dbReference type="Pfam" id="PF13359">
    <property type="entry name" value="DDE_Tnp_4"/>
    <property type="match status" value="1"/>
</dbReference>